<name>A0A417Z9B4_9MICO</name>
<proteinExistence type="predicted"/>
<evidence type="ECO:0000313" key="3">
    <source>
        <dbReference type="Proteomes" id="UP000285376"/>
    </source>
</evidence>
<feature type="transmembrane region" description="Helical" evidence="1">
    <location>
        <begin position="105"/>
        <end position="127"/>
    </location>
</feature>
<sequence>MRPPETRVDIVCHITLYSCVLPIAQLSRNWVRLEKEVVVGRRRTGVAILAATALVGSGHRADLASSMLTPGLGAFLAGMFCAPTMTASVDAVARVVPERVRGEAMGWRGSFLATGGALGGPIAGWAIDSHGFAGGFAAVGGLGAPICVAGVLIVGGRRAQRSRSVRRASA</sequence>
<dbReference type="GO" id="GO:0022857">
    <property type="term" value="F:transmembrane transporter activity"/>
    <property type="evidence" value="ECO:0007669"/>
    <property type="project" value="InterPro"/>
</dbReference>
<evidence type="ECO:0000256" key="1">
    <source>
        <dbReference type="SAM" id="Phobius"/>
    </source>
</evidence>
<feature type="transmembrane region" description="Helical" evidence="1">
    <location>
        <begin position="72"/>
        <end position="93"/>
    </location>
</feature>
<dbReference type="AlphaFoldDB" id="A0A417Z9B4"/>
<dbReference type="Proteomes" id="UP000285376">
    <property type="component" value="Unassembled WGS sequence"/>
</dbReference>
<keyword evidence="1" id="KW-0472">Membrane</keyword>
<reference evidence="2 3" key="1">
    <citation type="submission" date="2018-08" db="EMBL/GenBank/DDBJ databases">
        <title>Whole genome sequence analysis of Dermacoccus abyssi bacteria isolated from Deep Mariana trench Micromonospora spp reveals genes involved in the environmental adaptation and production of secondary metabolites.</title>
        <authorList>
            <person name="Abdel-Mageed W.M."/>
            <person name="Lehri B."/>
            <person name="Nouioui I."/>
            <person name="Goodfellow I."/>
            <person name="Jaspars M."/>
            <person name="Karlyshev A."/>
        </authorList>
    </citation>
    <scope>NUCLEOTIDE SEQUENCE [LARGE SCALE GENOMIC DNA]</scope>
    <source>
        <strain evidence="2 3">MT1.1</strain>
    </source>
</reference>
<evidence type="ECO:0000313" key="2">
    <source>
        <dbReference type="EMBL" id="RHW47238.1"/>
    </source>
</evidence>
<keyword evidence="1" id="KW-1133">Transmembrane helix</keyword>
<dbReference type="InterPro" id="IPR011701">
    <property type="entry name" value="MFS"/>
</dbReference>
<dbReference type="Pfam" id="PF07690">
    <property type="entry name" value="MFS_1"/>
    <property type="match status" value="1"/>
</dbReference>
<accession>A0A417Z9B4</accession>
<feature type="transmembrane region" description="Helical" evidence="1">
    <location>
        <begin position="133"/>
        <end position="154"/>
    </location>
</feature>
<organism evidence="2 3">
    <name type="scientific">Dermacoccus abyssi</name>
    <dbReference type="NCBI Taxonomy" id="322596"/>
    <lineage>
        <taxon>Bacteria</taxon>
        <taxon>Bacillati</taxon>
        <taxon>Actinomycetota</taxon>
        <taxon>Actinomycetes</taxon>
        <taxon>Micrococcales</taxon>
        <taxon>Dermacoccaceae</taxon>
        <taxon>Dermacoccus</taxon>
    </lineage>
</organism>
<protein>
    <submittedName>
        <fullName evidence="2">MFS transporter</fullName>
    </submittedName>
</protein>
<keyword evidence="1" id="KW-0812">Transmembrane</keyword>
<comment type="caution">
    <text evidence="2">The sequence shown here is derived from an EMBL/GenBank/DDBJ whole genome shotgun (WGS) entry which is preliminary data.</text>
</comment>
<dbReference type="InterPro" id="IPR036259">
    <property type="entry name" value="MFS_trans_sf"/>
</dbReference>
<dbReference type="SUPFAM" id="SSF103473">
    <property type="entry name" value="MFS general substrate transporter"/>
    <property type="match status" value="1"/>
</dbReference>
<dbReference type="Gene3D" id="1.20.1250.20">
    <property type="entry name" value="MFS general substrate transporter like domains"/>
    <property type="match status" value="1"/>
</dbReference>
<dbReference type="EMBL" id="QWLM01000003">
    <property type="protein sequence ID" value="RHW47238.1"/>
    <property type="molecule type" value="Genomic_DNA"/>
</dbReference>
<gene>
    <name evidence="2" type="ORF">D1832_03080</name>
</gene>